<dbReference type="PROSITE" id="PS50977">
    <property type="entry name" value="HTH_TETR_2"/>
    <property type="match status" value="1"/>
</dbReference>
<evidence type="ECO:0000256" key="2">
    <source>
        <dbReference type="ARBA" id="ARBA00023015"/>
    </source>
</evidence>
<protein>
    <recommendedName>
        <fullName evidence="6">HTH tetR-type domain-containing protein</fullName>
    </recommendedName>
</protein>
<dbReference type="EMBL" id="CP021455">
    <property type="protein sequence ID" value="ARU03706.1"/>
    <property type="molecule type" value="Genomic_DNA"/>
</dbReference>
<keyword evidence="1" id="KW-0678">Repressor</keyword>
<evidence type="ECO:0000256" key="4">
    <source>
        <dbReference type="ARBA" id="ARBA00023163"/>
    </source>
</evidence>
<dbReference type="AlphaFoldDB" id="A0A1Y0EJE4"/>
<feature type="domain" description="HTH tetR-type" evidence="6">
    <location>
        <begin position="10"/>
        <end position="70"/>
    </location>
</feature>
<dbReference type="KEGG" id="cser:CCO03_02510"/>
<dbReference type="InterPro" id="IPR009057">
    <property type="entry name" value="Homeodomain-like_sf"/>
</dbReference>
<dbReference type="PANTHER" id="PTHR30055">
    <property type="entry name" value="HTH-TYPE TRANSCRIPTIONAL REGULATOR RUTR"/>
    <property type="match status" value="1"/>
</dbReference>
<keyword evidence="3 5" id="KW-0238">DNA-binding</keyword>
<evidence type="ECO:0000313" key="8">
    <source>
        <dbReference type="Proteomes" id="UP000196138"/>
    </source>
</evidence>
<dbReference type="Proteomes" id="UP000196138">
    <property type="component" value="Chromosome"/>
</dbReference>
<dbReference type="InterPro" id="IPR001647">
    <property type="entry name" value="HTH_TetR"/>
</dbReference>
<evidence type="ECO:0000256" key="1">
    <source>
        <dbReference type="ARBA" id="ARBA00022491"/>
    </source>
</evidence>
<dbReference type="SUPFAM" id="SSF46689">
    <property type="entry name" value="Homeodomain-like"/>
    <property type="match status" value="1"/>
</dbReference>
<dbReference type="OrthoDB" id="5816932at2"/>
<dbReference type="InterPro" id="IPR039538">
    <property type="entry name" value="BetI_C"/>
</dbReference>
<keyword evidence="2" id="KW-0805">Transcription regulation</keyword>
<keyword evidence="8" id="KW-1185">Reference proteome</keyword>
<evidence type="ECO:0000256" key="5">
    <source>
        <dbReference type="PROSITE-ProRule" id="PRU00335"/>
    </source>
</evidence>
<proteinExistence type="predicted"/>
<evidence type="ECO:0000259" key="6">
    <source>
        <dbReference type="PROSITE" id="PS50977"/>
    </source>
</evidence>
<dbReference type="InterPro" id="IPR036271">
    <property type="entry name" value="Tet_transcr_reg_TetR-rel_C_sf"/>
</dbReference>
<dbReference type="GO" id="GO:0000976">
    <property type="term" value="F:transcription cis-regulatory region binding"/>
    <property type="evidence" value="ECO:0007669"/>
    <property type="project" value="TreeGrafter"/>
</dbReference>
<dbReference type="RefSeq" id="WP_087276826.1">
    <property type="nucleotide sequence ID" value="NZ_CP021455.1"/>
</dbReference>
<name>A0A1Y0EJE4_9BURK</name>
<dbReference type="Gene3D" id="1.10.357.10">
    <property type="entry name" value="Tetracycline Repressor, domain 2"/>
    <property type="match status" value="1"/>
</dbReference>
<keyword evidence="4" id="KW-0804">Transcription</keyword>
<gene>
    <name evidence="7" type="ORF">CCO03_02510</name>
</gene>
<sequence>MARRTKEEAQETRTKLLDAAEHLFLKQGVSGTSLAQIAQAAGTTRGAIYWHFKDKGDLFNAMMDRITLPFEAAVESMMCSPDAIQAMRDHALLTMDQLSHDPQLQRVLTVAMMMVELVPEHLQIRERHEWASQRHIQRIAHAVREWAQCGAHPLNATPEQIANGFHSLVFGLMYQWLLTPTFDLQETSRCCLDAFLRGAGLGAVLNQR</sequence>
<accession>A0A1Y0EJE4</accession>
<feature type="DNA-binding region" description="H-T-H motif" evidence="5">
    <location>
        <begin position="33"/>
        <end position="52"/>
    </location>
</feature>
<reference evidence="7 8" key="1">
    <citation type="submission" date="2017-05" db="EMBL/GenBank/DDBJ databases">
        <authorList>
            <person name="Song R."/>
            <person name="Chenine A.L."/>
            <person name="Ruprecht R.M."/>
        </authorList>
    </citation>
    <scope>NUCLEOTIDE SEQUENCE [LARGE SCALE GENOMIC DNA]</scope>
    <source>
        <strain evidence="7 8">DSM 26136</strain>
    </source>
</reference>
<dbReference type="GO" id="GO:0003700">
    <property type="term" value="F:DNA-binding transcription factor activity"/>
    <property type="evidence" value="ECO:0007669"/>
    <property type="project" value="TreeGrafter"/>
</dbReference>
<organism evidence="7 8">
    <name type="scientific">Comamonas serinivorans</name>
    <dbReference type="NCBI Taxonomy" id="1082851"/>
    <lineage>
        <taxon>Bacteria</taxon>
        <taxon>Pseudomonadati</taxon>
        <taxon>Pseudomonadota</taxon>
        <taxon>Betaproteobacteria</taxon>
        <taxon>Burkholderiales</taxon>
        <taxon>Comamonadaceae</taxon>
        <taxon>Comamonas</taxon>
    </lineage>
</organism>
<dbReference type="SUPFAM" id="SSF48498">
    <property type="entry name" value="Tetracyclin repressor-like, C-terminal domain"/>
    <property type="match status" value="1"/>
</dbReference>
<evidence type="ECO:0000313" key="7">
    <source>
        <dbReference type="EMBL" id="ARU03706.1"/>
    </source>
</evidence>
<dbReference type="Pfam" id="PF13977">
    <property type="entry name" value="TetR_C_6"/>
    <property type="match status" value="1"/>
</dbReference>
<evidence type="ECO:0000256" key="3">
    <source>
        <dbReference type="ARBA" id="ARBA00023125"/>
    </source>
</evidence>
<dbReference type="PRINTS" id="PR00455">
    <property type="entry name" value="HTHTETR"/>
</dbReference>
<dbReference type="PANTHER" id="PTHR30055:SF240">
    <property type="entry name" value="HTH-TYPE TRANSCRIPTIONAL REGULATOR ACRR"/>
    <property type="match status" value="1"/>
</dbReference>
<dbReference type="InterPro" id="IPR050109">
    <property type="entry name" value="HTH-type_TetR-like_transc_reg"/>
</dbReference>
<dbReference type="Pfam" id="PF00440">
    <property type="entry name" value="TetR_N"/>
    <property type="match status" value="1"/>
</dbReference>